<feature type="compositionally biased region" description="Basic residues" evidence="1">
    <location>
        <begin position="8"/>
        <end position="17"/>
    </location>
</feature>
<feature type="region of interest" description="Disordered" evidence="1">
    <location>
        <begin position="1"/>
        <end position="82"/>
    </location>
</feature>
<organism evidence="2 3">
    <name type="scientific">Streptomyces massasporeus</name>
    <dbReference type="NCBI Taxonomy" id="67324"/>
    <lineage>
        <taxon>Bacteria</taxon>
        <taxon>Bacillati</taxon>
        <taxon>Actinomycetota</taxon>
        <taxon>Actinomycetes</taxon>
        <taxon>Kitasatosporales</taxon>
        <taxon>Streptomycetaceae</taxon>
        <taxon>Streptomyces</taxon>
    </lineage>
</organism>
<evidence type="ECO:0000256" key="1">
    <source>
        <dbReference type="SAM" id="MobiDB-lite"/>
    </source>
</evidence>
<gene>
    <name evidence="2" type="ORF">ACFYM3_03330</name>
</gene>
<name>A0ABW6L598_9ACTN</name>
<dbReference type="RefSeq" id="WP_358277641.1">
    <property type="nucleotide sequence ID" value="NZ_JBEYGJ010000001.1"/>
</dbReference>
<keyword evidence="3" id="KW-1185">Reference proteome</keyword>
<accession>A0ABW6L598</accession>
<reference evidence="2 3" key="1">
    <citation type="submission" date="2024-10" db="EMBL/GenBank/DDBJ databases">
        <title>The Natural Products Discovery Center: Release of the First 8490 Sequenced Strains for Exploring Actinobacteria Biosynthetic Diversity.</title>
        <authorList>
            <person name="Kalkreuter E."/>
            <person name="Kautsar S.A."/>
            <person name="Yang D."/>
            <person name="Bader C.D."/>
            <person name="Teijaro C.N."/>
            <person name="Fluegel L."/>
            <person name="Davis C.M."/>
            <person name="Simpson J.R."/>
            <person name="Lauterbach L."/>
            <person name="Steele A.D."/>
            <person name="Gui C."/>
            <person name="Meng S."/>
            <person name="Li G."/>
            <person name="Viehrig K."/>
            <person name="Ye F."/>
            <person name="Su P."/>
            <person name="Kiefer A.F."/>
            <person name="Nichols A."/>
            <person name="Cepeda A.J."/>
            <person name="Yan W."/>
            <person name="Fan B."/>
            <person name="Jiang Y."/>
            <person name="Adhikari A."/>
            <person name="Zheng C.-J."/>
            <person name="Schuster L."/>
            <person name="Cowan T.M."/>
            <person name="Smanski M.J."/>
            <person name="Chevrette M.G."/>
            <person name="De Carvalho L.P.S."/>
            <person name="Shen B."/>
        </authorList>
    </citation>
    <scope>NUCLEOTIDE SEQUENCE [LARGE SCALE GENOMIC DNA]</scope>
    <source>
        <strain evidence="2 3">NPDC007066</strain>
    </source>
</reference>
<protein>
    <submittedName>
        <fullName evidence="2">Uncharacterized protein</fullName>
    </submittedName>
</protein>
<evidence type="ECO:0000313" key="3">
    <source>
        <dbReference type="Proteomes" id="UP001601288"/>
    </source>
</evidence>
<sequence>MPDAPRRREARRRRRPTRPGDKKPAAEASGATRLRATHHTAPAPLDPAAGSLPHEGADVLPRQGDARPAERGPAVYGGARTP</sequence>
<evidence type="ECO:0000313" key="2">
    <source>
        <dbReference type="EMBL" id="MFE9223666.1"/>
    </source>
</evidence>
<proteinExistence type="predicted"/>
<dbReference type="EMBL" id="JBIAFP010000002">
    <property type="protein sequence ID" value="MFE9223666.1"/>
    <property type="molecule type" value="Genomic_DNA"/>
</dbReference>
<comment type="caution">
    <text evidence="2">The sequence shown here is derived from an EMBL/GenBank/DDBJ whole genome shotgun (WGS) entry which is preliminary data.</text>
</comment>
<dbReference type="Proteomes" id="UP001601288">
    <property type="component" value="Unassembled WGS sequence"/>
</dbReference>